<dbReference type="PROSITE" id="PS50966">
    <property type="entry name" value="ZF_SWIM"/>
    <property type="match status" value="1"/>
</dbReference>
<keyword evidence="1" id="KW-0862">Zinc</keyword>
<evidence type="ECO:0000256" key="1">
    <source>
        <dbReference type="PROSITE-ProRule" id="PRU00325"/>
    </source>
</evidence>
<keyword evidence="1" id="KW-0479">Metal-binding</keyword>
<name>X5DVK4_9CORY</name>
<organism evidence="4 5">
    <name type="scientific">Corynebacterium glyciniphilum AJ 3170</name>
    <dbReference type="NCBI Taxonomy" id="1404245"/>
    <lineage>
        <taxon>Bacteria</taxon>
        <taxon>Bacillati</taxon>
        <taxon>Actinomycetota</taxon>
        <taxon>Actinomycetes</taxon>
        <taxon>Mycobacteriales</taxon>
        <taxon>Corynebacteriaceae</taxon>
        <taxon>Corynebacterium</taxon>
    </lineage>
</organism>
<dbReference type="AlphaFoldDB" id="X5DVK4"/>
<dbReference type="HOGENOM" id="CLU_122386_0_0_11"/>
<dbReference type="RefSeq" id="WP_038550345.1">
    <property type="nucleotide sequence ID" value="NZ_CP006842.1"/>
</dbReference>
<dbReference type="KEGG" id="cgy:CGLY_14490"/>
<dbReference type="InterPro" id="IPR007527">
    <property type="entry name" value="Znf_SWIM"/>
</dbReference>
<sequence length="192" mass="20267">MVDAEFGATPWGRAWLRTVERTDGSPRPQLPKARSLARNHKVDLTLSGSPGSPTATATVRDGSSSPTVTLNLSPWTEEEEAAASAVLATHRPDPSGDLPDDLLTQLTEADVSVTPAAPDETATCTCRARKQPCPHILAAIYTLVLQIDERPVTALELRSTAVPWGDGAGTSTAWIPLDAIDAATFFTAPSTP</sequence>
<reference evidence="4 5" key="1">
    <citation type="journal article" date="2015" name="Int. J. Syst. Evol. Microbiol.">
        <title>Revisiting Corynebacterium glyciniphilum (ex Kubota et al., 1972) sp. nov., nom. rev., isolated from putrefied banana.</title>
        <authorList>
            <person name="Al-Dilaimi A."/>
            <person name="Bednarz H."/>
            <person name="Lomker A."/>
            <person name="Niehaus K."/>
            <person name="Kalinowski J."/>
            <person name="Ruckert C."/>
        </authorList>
    </citation>
    <scope>NUCLEOTIDE SEQUENCE [LARGE SCALE GENOMIC DNA]</scope>
    <source>
        <strain evidence="4">AJ 3170</strain>
    </source>
</reference>
<evidence type="ECO:0000313" key="5">
    <source>
        <dbReference type="Proteomes" id="UP000023703"/>
    </source>
</evidence>
<evidence type="ECO:0000259" key="3">
    <source>
        <dbReference type="PROSITE" id="PS50966"/>
    </source>
</evidence>
<dbReference type="STRING" id="1404245.CGLY_14490"/>
<dbReference type="OrthoDB" id="188274at2"/>
<feature type="compositionally biased region" description="Polar residues" evidence="2">
    <location>
        <begin position="46"/>
        <end position="67"/>
    </location>
</feature>
<dbReference type="PANTHER" id="PTHR38133">
    <property type="entry name" value="SLR1429 PROTEIN"/>
    <property type="match status" value="1"/>
</dbReference>
<protein>
    <recommendedName>
        <fullName evidence="3">SWIM-type domain-containing protein</fullName>
    </recommendedName>
</protein>
<feature type="region of interest" description="Disordered" evidence="2">
    <location>
        <begin position="43"/>
        <end position="67"/>
    </location>
</feature>
<dbReference type="PANTHER" id="PTHR38133:SF1">
    <property type="entry name" value="SLR1429 PROTEIN"/>
    <property type="match status" value="1"/>
</dbReference>
<keyword evidence="1" id="KW-0863">Zinc-finger</keyword>
<gene>
    <name evidence="4" type="ORF">CGLY_14490</name>
</gene>
<evidence type="ECO:0000313" key="4">
    <source>
        <dbReference type="EMBL" id="AHW65334.1"/>
    </source>
</evidence>
<accession>X5DVK4</accession>
<dbReference type="EMBL" id="CP006842">
    <property type="protein sequence ID" value="AHW65334.1"/>
    <property type="molecule type" value="Genomic_DNA"/>
</dbReference>
<proteinExistence type="predicted"/>
<dbReference type="Pfam" id="PF04434">
    <property type="entry name" value="SWIM"/>
    <property type="match status" value="1"/>
</dbReference>
<keyword evidence="5" id="KW-1185">Reference proteome</keyword>
<dbReference type="eggNOG" id="COG4279">
    <property type="taxonomic scope" value="Bacteria"/>
</dbReference>
<dbReference type="GO" id="GO:0008270">
    <property type="term" value="F:zinc ion binding"/>
    <property type="evidence" value="ECO:0007669"/>
    <property type="project" value="UniProtKB-KW"/>
</dbReference>
<dbReference type="Proteomes" id="UP000023703">
    <property type="component" value="Chromosome"/>
</dbReference>
<feature type="domain" description="SWIM-type" evidence="3">
    <location>
        <begin position="109"/>
        <end position="144"/>
    </location>
</feature>
<evidence type="ECO:0000256" key="2">
    <source>
        <dbReference type="SAM" id="MobiDB-lite"/>
    </source>
</evidence>